<dbReference type="Proteomes" id="UP001206924">
    <property type="component" value="Unassembled WGS sequence"/>
</dbReference>
<dbReference type="EMBL" id="JANFLP010000010">
    <property type="protein sequence ID" value="MCQ1950372.1"/>
    <property type="molecule type" value="Genomic_DNA"/>
</dbReference>
<dbReference type="InterPro" id="IPR003615">
    <property type="entry name" value="HNH_nuc"/>
</dbReference>
<organism evidence="4 5">
    <name type="scientific">Arthrobacter jinronghuae</name>
    <dbReference type="NCBI Taxonomy" id="2964609"/>
    <lineage>
        <taxon>Bacteria</taxon>
        <taxon>Bacillati</taxon>
        <taxon>Actinomycetota</taxon>
        <taxon>Actinomycetes</taxon>
        <taxon>Micrococcales</taxon>
        <taxon>Micrococcaceae</taxon>
        <taxon>Arthrobacter</taxon>
    </lineage>
</organism>
<keyword evidence="4" id="KW-0540">Nuclease</keyword>
<feature type="region of interest" description="Disordered" evidence="2">
    <location>
        <begin position="352"/>
        <end position="426"/>
    </location>
</feature>
<evidence type="ECO:0000256" key="2">
    <source>
        <dbReference type="SAM" id="MobiDB-lite"/>
    </source>
</evidence>
<feature type="compositionally biased region" description="Polar residues" evidence="2">
    <location>
        <begin position="369"/>
        <end position="410"/>
    </location>
</feature>
<comment type="caution">
    <text evidence="4">The sequence shown here is derived from an EMBL/GenBank/DDBJ whole genome shotgun (WGS) entry which is preliminary data.</text>
</comment>
<evidence type="ECO:0000259" key="3">
    <source>
        <dbReference type="SMART" id="SM00507"/>
    </source>
</evidence>
<keyword evidence="4" id="KW-0255">Endonuclease</keyword>
<keyword evidence="5" id="KW-1185">Reference proteome</keyword>
<dbReference type="RefSeq" id="WP_255865716.1">
    <property type="nucleotide sequence ID" value="NZ_CP104263.1"/>
</dbReference>
<dbReference type="CDD" id="cd00085">
    <property type="entry name" value="HNHc"/>
    <property type="match status" value="1"/>
</dbReference>
<dbReference type="InterPro" id="IPR003870">
    <property type="entry name" value="DUF222"/>
</dbReference>
<evidence type="ECO:0000313" key="4">
    <source>
        <dbReference type="EMBL" id="MCQ1950372.1"/>
    </source>
</evidence>
<protein>
    <submittedName>
        <fullName evidence="4">HNH endonuclease</fullName>
    </submittedName>
</protein>
<proteinExistence type="inferred from homology"/>
<keyword evidence="4" id="KW-0378">Hydrolase</keyword>
<sequence length="544" mass="57418">MFESNPDYPPPVDGVDPSIGTPPGYRGGSNGPATAPALSSRECPGTATPDEAPCGNEPSSSPVTTWISELSSGRALEDIASDTDAGLINRLRVLEDLKAAAAAAQVRVAAAFDASVRAAHARSGVPLERQGRGVAAQIALARRESPARGGRILGFSKALAHEMPCTLQALSEGRLNEWRATLLVRETACLSVSDRRLVDREVAGDPAGLEGLGDGRLIGRIRKITYRIDQEALVRRAAKAQADRYVSCRPAPDTMTYLTGLLPVAQGVAVFAALSREADSLRAHGDERGRGQIMADTLVERITGLTQADRVPLEVQLVMSDRTLLAGSDEPAYLQGYGVVPAMWARDAVRKAGTGSGGRGMAEFHTADDNQGGSRQAVADQTRSRQAVAGQTGSRSFSGETTGSGPTSNAGRKGQAARSGGSGSPDLWLRRLYTAPAIGELIGMDSKARFVPDLLAKFISARDQTCRTPWCNAPIRHRDHIRPHRDGGATDAKNLQGLCEACNQTKEAPGWRAESSGSPGRHTVEITTPTGHTYQSTAPPLPGT</sequence>
<comment type="similarity">
    <text evidence="1">Belongs to the Rv1128c/1148c/1588c/1702c/1945/3466 family.</text>
</comment>
<gene>
    <name evidence="4" type="ORF">NNX28_10555</name>
</gene>
<dbReference type="Pfam" id="PF02720">
    <property type="entry name" value="DUF222"/>
    <property type="match status" value="1"/>
</dbReference>
<dbReference type="Pfam" id="PF01844">
    <property type="entry name" value="HNH"/>
    <property type="match status" value="1"/>
</dbReference>
<accession>A0ABT1NS00</accession>
<dbReference type="InterPro" id="IPR002711">
    <property type="entry name" value="HNH"/>
</dbReference>
<feature type="domain" description="HNH nuclease" evidence="3">
    <location>
        <begin position="454"/>
        <end position="504"/>
    </location>
</feature>
<dbReference type="GO" id="GO:0004519">
    <property type="term" value="F:endonuclease activity"/>
    <property type="evidence" value="ECO:0007669"/>
    <property type="project" value="UniProtKB-KW"/>
</dbReference>
<dbReference type="Gene3D" id="1.10.30.50">
    <property type="match status" value="1"/>
</dbReference>
<reference evidence="4 5" key="1">
    <citation type="submission" date="2022-07" db="EMBL/GenBank/DDBJ databases">
        <title>Novel species in genus Arthrobacter.</title>
        <authorList>
            <person name="Liu Y."/>
        </authorList>
    </citation>
    <scope>NUCLEOTIDE SEQUENCE [LARGE SCALE GENOMIC DNA]</scope>
    <source>
        <strain evidence="5">zg-Y859</strain>
    </source>
</reference>
<feature type="region of interest" description="Disordered" evidence="2">
    <location>
        <begin position="1"/>
        <end position="63"/>
    </location>
</feature>
<evidence type="ECO:0000256" key="1">
    <source>
        <dbReference type="ARBA" id="ARBA00023450"/>
    </source>
</evidence>
<dbReference type="SMART" id="SM00507">
    <property type="entry name" value="HNHc"/>
    <property type="match status" value="1"/>
</dbReference>
<name>A0ABT1NS00_9MICC</name>
<evidence type="ECO:0000313" key="5">
    <source>
        <dbReference type="Proteomes" id="UP001206924"/>
    </source>
</evidence>